<protein>
    <recommendedName>
        <fullName evidence="3">CTLH domain-containing protein</fullName>
    </recommendedName>
</protein>
<dbReference type="InterPro" id="IPR036322">
    <property type="entry name" value="WD40_repeat_dom_sf"/>
</dbReference>
<dbReference type="EMBL" id="CAJOBJ010005394">
    <property type="protein sequence ID" value="CAF4030127.1"/>
    <property type="molecule type" value="Genomic_DNA"/>
</dbReference>
<feature type="repeat" description="WD" evidence="1">
    <location>
        <begin position="294"/>
        <end position="324"/>
    </location>
</feature>
<feature type="repeat" description="WD" evidence="1">
    <location>
        <begin position="541"/>
        <end position="572"/>
    </location>
</feature>
<evidence type="ECO:0000256" key="1">
    <source>
        <dbReference type="PROSITE-ProRule" id="PRU00221"/>
    </source>
</evidence>
<dbReference type="CDD" id="cd00200">
    <property type="entry name" value="WD40"/>
    <property type="match status" value="1"/>
</dbReference>
<accession>A0A8S2P607</accession>
<dbReference type="InterPro" id="IPR015943">
    <property type="entry name" value="WD40/YVTN_repeat-like_dom_sf"/>
</dbReference>
<dbReference type="PROSITE" id="PS50897">
    <property type="entry name" value="CTLH"/>
    <property type="match status" value="1"/>
</dbReference>
<dbReference type="AlphaFoldDB" id="A0A8S2P607"/>
<feature type="domain" description="CTLH" evidence="3">
    <location>
        <begin position="53"/>
        <end position="110"/>
    </location>
</feature>
<feature type="non-terminal residue" evidence="4">
    <location>
        <position position="1"/>
    </location>
</feature>
<evidence type="ECO:0000313" key="4">
    <source>
        <dbReference type="EMBL" id="CAF4030127.1"/>
    </source>
</evidence>
<evidence type="ECO:0000313" key="5">
    <source>
        <dbReference type="Proteomes" id="UP000681720"/>
    </source>
</evidence>
<proteinExistence type="predicted"/>
<dbReference type="SMART" id="SM00668">
    <property type="entry name" value="CTLH"/>
    <property type="match status" value="1"/>
</dbReference>
<evidence type="ECO:0000259" key="3">
    <source>
        <dbReference type="PROSITE" id="PS50897"/>
    </source>
</evidence>
<comment type="caution">
    <text evidence="4">The sequence shown here is derived from an EMBL/GenBank/DDBJ whole genome shotgun (WGS) entry which is preliminary data.</text>
</comment>
<dbReference type="Pfam" id="PF00400">
    <property type="entry name" value="WD40"/>
    <property type="match status" value="6"/>
</dbReference>
<gene>
    <name evidence="4" type="ORF">GIL414_LOCUS13353</name>
</gene>
<organism evidence="4 5">
    <name type="scientific">Rotaria magnacalcarata</name>
    <dbReference type="NCBI Taxonomy" id="392030"/>
    <lineage>
        <taxon>Eukaryota</taxon>
        <taxon>Metazoa</taxon>
        <taxon>Spiralia</taxon>
        <taxon>Gnathifera</taxon>
        <taxon>Rotifera</taxon>
        <taxon>Eurotatoria</taxon>
        <taxon>Bdelloidea</taxon>
        <taxon>Philodinida</taxon>
        <taxon>Philodinidae</taxon>
        <taxon>Rotaria</taxon>
    </lineage>
</organism>
<dbReference type="PANTHER" id="PTHR19863">
    <property type="entry name" value="NEMITIN (NEURONAL ENRICHED MAP INTERACTING PROTEIN) HOMOLOG"/>
    <property type="match status" value="1"/>
</dbReference>
<dbReference type="InterPro" id="IPR001680">
    <property type="entry name" value="WD40_rpt"/>
</dbReference>
<dbReference type="InterPro" id="IPR040067">
    <property type="entry name" value="WDR47"/>
</dbReference>
<evidence type="ECO:0000256" key="2">
    <source>
        <dbReference type="SAM" id="Coils"/>
    </source>
</evidence>
<sequence>KMSTTNGNSDLRVNISLSERDAVKLILDFLQQRELHISMLDVERETGIINGSYSEDILFLRQLILDGQWDDVIDFIQPLKTIDSFNAKQFIYIVLKYQFLELLCLKTEAQIENDLSAEQIVKFLNDLRPFAPNEQEYKKLSFLLTLKRLQDHTDYRNWNPSAGRVQCFYEVFPLVHRFLQEYQKSRAEFSKQFDEHEIQRNELQKQFTANPKIRAINDVTKYDSLEDITRSPAFIPLATIEDVQAIRSVDVHPSGKYFAVGSNSKMLRVCAYPDIKNIRTDSLPNQAKVLYKKGKHHLGSIYCMGWSPSGKIIATGSNDKLIKLVRLDMDKPEDESNSTLLIINQDHIDYFFSLSHLDTEIELTHHSGTVRDLIFMHDNSKDDSILLSGGAGDCKVYVTDTKKQTPIKSYSGHQGHIYSIYTWDACNFVSASQDGTSRIWDIRQPECVNVIAARPSNSAVASVAVDSSGQLLAAGYEDSSCLLYDLRGKRVVQSYQPHTNEIRSVRFSIHSYYLLTASYDKKVVMTSLNGDLTKPLVLSTVAAHNDKIIQARWHPHEMSFITTSADRTCIVWAPPLSALSILAQSP</sequence>
<dbReference type="PANTHER" id="PTHR19863:SF5">
    <property type="entry name" value="WD REPEAT-CONTAINING PROTEIN 47"/>
    <property type="match status" value="1"/>
</dbReference>
<dbReference type="SUPFAM" id="SSF50978">
    <property type="entry name" value="WD40 repeat-like"/>
    <property type="match status" value="1"/>
</dbReference>
<name>A0A8S2P607_9BILA</name>
<keyword evidence="1" id="KW-0853">WD repeat</keyword>
<dbReference type="Gene3D" id="2.130.10.10">
    <property type="entry name" value="YVTN repeat-like/Quinoprotein amine dehydrogenase"/>
    <property type="match status" value="2"/>
</dbReference>
<dbReference type="SMART" id="SM00320">
    <property type="entry name" value="WD40"/>
    <property type="match status" value="7"/>
</dbReference>
<dbReference type="InterPro" id="IPR006595">
    <property type="entry name" value="CTLH_C"/>
</dbReference>
<dbReference type="PROSITE" id="PS50082">
    <property type="entry name" value="WD_REPEATS_2"/>
    <property type="match status" value="3"/>
</dbReference>
<dbReference type="Proteomes" id="UP000681720">
    <property type="component" value="Unassembled WGS sequence"/>
</dbReference>
<reference evidence="4" key="1">
    <citation type="submission" date="2021-02" db="EMBL/GenBank/DDBJ databases">
        <authorList>
            <person name="Nowell W R."/>
        </authorList>
    </citation>
    <scope>NUCLEOTIDE SEQUENCE</scope>
</reference>
<keyword evidence="2" id="KW-0175">Coiled coil</keyword>
<feature type="repeat" description="WD" evidence="1">
    <location>
        <begin position="410"/>
        <end position="450"/>
    </location>
</feature>
<feature type="coiled-coil region" evidence="2">
    <location>
        <begin position="179"/>
        <end position="206"/>
    </location>
</feature>